<dbReference type="RefSeq" id="WP_013883297.1">
    <property type="nucleotide sequence ID" value="NC_015671.1"/>
</dbReference>
<evidence type="ECO:0000256" key="2">
    <source>
        <dbReference type="SAM" id="Phobius"/>
    </source>
</evidence>
<accession>F8A2C1</accession>
<feature type="compositionally biased region" description="Low complexity" evidence="1">
    <location>
        <begin position="71"/>
        <end position="85"/>
    </location>
</feature>
<keyword evidence="2" id="KW-0472">Membrane</keyword>
<dbReference type="AlphaFoldDB" id="F8A2C1"/>
<feature type="compositionally biased region" description="Low complexity" evidence="1">
    <location>
        <begin position="308"/>
        <end position="321"/>
    </location>
</feature>
<feature type="compositionally biased region" description="Polar residues" evidence="1">
    <location>
        <begin position="548"/>
        <end position="557"/>
    </location>
</feature>
<dbReference type="OrthoDB" id="4822013at2"/>
<feature type="region of interest" description="Disordered" evidence="1">
    <location>
        <begin position="66"/>
        <end position="87"/>
    </location>
</feature>
<keyword evidence="2" id="KW-0812">Transmembrane</keyword>
<organism evidence="3 4">
    <name type="scientific">Cellulomonas gilvus (strain ATCC 13127 / NRRL B-14078)</name>
    <name type="common">Cellvibrio gilvus</name>
    <dbReference type="NCBI Taxonomy" id="593907"/>
    <lineage>
        <taxon>Bacteria</taxon>
        <taxon>Bacillati</taxon>
        <taxon>Actinomycetota</taxon>
        <taxon>Actinomycetes</taxon>
        <taxon>Micrococcales</taxon>
        <taxon>Cellulomonadaceae</taxon>
        <taxon>Cellulomonas</taxon>
    </lineage>
</organism>
<reference evidence="4" key="1">
    <citation type="submission" date="2011-04" db="EMBL/GenBank/DDBJ databases">
        <title>Complete sequence of Cellvibrio gilvus ATCC 13127.</title>
        <authorList>
            <person name="Lucas S."/>
            <person name="Han J."/>
            <person name="Lapidus A."/>
            <person name="Cheng J.-F."/>
            <person name="Goodwin L."/>
            <person name="Pitluck S."/>
            <person name="Peters L."/>
            <person name="Munk A."/>
            <person name="Detter J.C."/>
            <person name="Han C."/>
            <person name="Tapia R."/>
            <person name="Land M."/>
            <person name="Hauser L."/>
            <person name="Kyrpides N."/>
            <person name="Ivanova N."/>
            <person name="Ovchinnikova G."/>
            <person name="Pagani I."/>
            <person name="Mead D."/>
            <person name="Brumm P."/>
            <person name="Woyke T."/>
        </authorList>
    </citation>
    <scope>NUCLEOTIDE SEQUENCE [LARGE SCALE GENOMIC DNA]</scope>
    <source>
        <strain evidence="4">ATCC 13127 / NRRL B-14078</strain>
    </source>
</reference>
<evidence type="ECO:0000313" key="4">
    <source>
        <dbReference type="Proteomes" id="UP000000485"/>
    </source>
</evidence>
<dbReference type="Proteomes" id="UP000000485">
    <property type="component" value="Chromosome"/>
</dbReference>
<name>F8A2C1_CELGA</name>
<dbReference type="HOGENOM" id="CLU_380703_0_0_11"/>
<dbReference type="STRING" id="593907.Celgi_1259"/>
<evidence type="ECO:0000256" key="1">
    <source>
        <dbReference type="SAM" id="MobiDB-lite"/>
    </source>
</evidence>
<dbReference type="EMBL" id="CP002665">
    <property type="protein sequence ID" value="AEI11778.1"/>
    <property type="molecule type" value="Genomic_DNA"/>
</dbReference>
<keyword evidence="4" id="KW-1185">Reference proteome</keyword>
<feature type="region of interest" description="Disordered" evidence="1">
    <location>
        <begin position="534"/>
        <end position="557"/>
    </location>
</feature>
<dbReference type="KEGG" id="cga:Celgi_1259"/>
<proteinExistence type="predicted"/>
<feature type="transmembrane region" description="Helical" evidence="2">
    <location>
        <begin position="41"/>
        <end position="62"/>
    </location>
</feature>
<feature type="region of interest" description="Disordered" evidence="1">
    <location>
        <begin position="602"/>
        <end position="621"/>
    </location>
</feature>
<sequence>MSTDLRPDRELAEHAARVTPAMSLDPGALLDAAHRHVRRRAAVRVGAGIAAVAVVAAAAVTVPRLERSPDPAQTPAPRVTTAPRPLGTGPVTLVAQGLSAVNRPAPPVAATGAVRQVRPDADMRMDLGLTAGVRELVLLTGTDDTGPASGWAGFVAADEEDGSWITTRGGGTWTWDAQTMRQGRRLTTEARDGRTSDVVVVPTSMPRPHVLLWSTGGFTDRAGGQQVAVELPTFAAPGGQLLAATLADTALSQSMAESTTGVVFVGTDGRVVEAPCEPADETQGCPAIEEVPGLVAAIDAFRTEPDRAQTTSPAPGAATTTRLGVGGVTWPTGLDVPRTGGSTGHVELSRATSAELDAAEGTWGVPAEHGLRVTVDPLSGAGNVITWSADDSPDRFAPGSHYPGSLSWAMDDDLRVLVGAVPAWMAQGRVLMWFPRGLVADDGTRVQAVEVPTFDDPSGSGARLYAVQLDEAAVRHDPEGLLDALVLAVDPTDGDVFSMSGSCRGLSRECLDAQPDGGAGLLAALRSAGADLTGAEPGAGVTPPAGPSSATTVADGTSAATKLRDDDVLDLGELDGERVWLRARTFGDTWAPLLFRGDALQQGQPGERDLTSPGASSSTAALDGGRGVVRLGVSPGAGAWRAFVWLPPAAARGGGAVELPTVELRGRRVTALLAQAPSELVDPSNGVSAWVSPDGEVVVEGCEGLGEAECEAAGRPGVVDDVRAAWR</sequence>
<protein>
    <submittedName>
        <fullName evidence="3">Uncharacterized protein</fullName>
    </submittedName>
</protein>
<keyword evidence="2" id="KW-1133">Transmembrane helix</keyword>
<evidence type="ECO:0000313" key="3">
    <source>
        <dbReference type="EMBL" id="AEI11778.1"/>
    </source>
</evidence>
<feature type="region of interest" description="Disordered" evidence="1">
    <location>
        <begin position="306"/>
        <end position="329"/>
    </location>
</feature>
<gene>
    <name evidence="3" type="ordered locus">Celgi_1259</name>
</gene>